<dbReference type="InterPro" id="IPR052023">
    <property type="entry name" value="Histidine_kinase_KdpD"/>
</dbReference>
<evidence type="ECO:0000256" key="13">
    <source>
        <dbReference type="ARBA" id="ARBA00023136"/>
    </source>
</evidence>
<keyword evidence="7 15" id="KW-0812">Transmembrane</keyword>
<organism evidence="17 18">
    <name type="scientific">Raoultibacter massiliensis</name>
    <dbReference type="NCBI Taxonomy" id="1852371"/>
    <lineage>
        <taxon>Bacteria</taxon>
        <taxon>Bacillati</taxon>
        <taxon>Actinomycetota</taxon>
        <taxon>Coriobacteriia</taxon>
        <taxon>Eggerthellales</taxon>
        <taxon>Eggerthellaceae</taxon>
        <taxon>Raoultibacter</taxon>
    </lineage>
</organism>
<evidence type="ECO:0000256" key="11">
    <source>
        <dbReference type="ARBA" id="ARBA00022989"/>
    </source>
</evidence>
<evidence type="ECO:0000259" key="16">
    <source>
        <dbReference type="PROSITE" id="PS50109"/>
    </source>
</evidence>
<dbReference type="Gene3D" id="3.30.450.40">
    <property type="match status" value="1"/>
</dbReference>
<feature type="transmembrane region" description="Helical" evidence="15">
    <location>
        <begin position="447"/>
        <end position="465"/>
    </location>
</feature>
<dbReference type="InterPro" id="IPR036097">
    <property type="entry name" value="HisK_dim/P_sf"/>
</dbReference>
<accession>A0ABV1JD73</accession>
<dbReference type="Gene3D" id="1.10.287.130">
    <property type="match status" value="1"/>
</dbReference>
<dbReference type="InterPro" id="IPR036890">
    <property type="entry name" value="HATPase_C_sf"/>
</dbReference>
<evidence type="ECO:0000256" key="4">
    <source>
        <dbReference type="ARBA" id="ARBA00012438"/>
    </source>
</evidence>
<dbReference type="InterPro" id="IPR003852">
    <property type="entry name" value="Sig_transdc_His_kinase_KdpD_N"/>
</dbReference>
<dbReference type="InterPro" id="IPR003661">
    <property type="entry name" value="HisK_dim/P_dom"/>
</dbReference>
<dbReference type="EC" id="2.7.13.3" evidence="4"/>
<evidence type="ECO:0000256" key="7">
    <source>
        <dbReference type="ARBA" id="ARBA00022692"/>
    </source>
</evidence>
<dbReference type="RefSeq" id="WP_349227463.1">
    <property type="nucleotide sequence ID" value="NZ_JBBNOP010000006.1"/>
</dbReference>
<dbReference type="InterPro" id="IPR003594">
    <property type="entry name" value="HATPase_dom"/>
</dbReference>
<keyword evidence="11 15" id="KW-1133">Transmembrane helix</keyword>
<dbReference type="Gene3D" id="1.20.120.620">
    <property type="entry name" value="Backbone structure of the membrane domain of e. Coli histidine kinase receptor kdpd"/>
    <property type="match status" value="1"/>
</dbReference>
<dbReference type="Pfam" id="PF02518">
    <property type="entry name" value="HATPase_c"/>
    <property type="match status" value="1"/>
</dbReference>
<feature type="transmembrane region" description="Helical" evidence="15">
    <location>
        <begin position="477"/>
        <end position="500"/>
    </location>
</feature>
<evidence type="ECO:0000256" key="3">
    <source>
        <dbReference type="ARBA" id="ARBA00004236"/>
    </source>
</evidence>
<dbReference type="InterPro" id="IPR029016">
    <property type="entry name" value="GAF-like_dom_sf"/>
</dbReference>
<keyword evidence="8" id="KW-0547">Nucleotide-binding</keyword>
<dbReference type="EMBL" id="JBBNOP010000006">
    <property type="protein sequence ID" value="MEQ3363024.1"/>
    <property type="molecule type" value="Genomic_DNA"/>
</dbReference>
<evidence type="ECO:0000313" key="18">
    <source>
        <dbReference type="Proteomes" id="UP001487305"/>
    </source>
</evidence>
<comment type="caution">
    <text evidence="17">The sequence shown here is derived from an EMBL/GenBank/DDBJ whole genome shotgun (WGS) entry which is preliminary data.</text>
</comment>
<dbReference type="SMART" id="SM00387">
    <property type="entry name" value="HATPase_c"/>
    <property type="match status" value="1"/>
</dbReference>
<evidence type="ECO:0000256" key="14">
    <source>
        <dbReference type="SAM" id="MobiDB-lite"/>
    </source>
</evidence>
<name>A0ABV1JD73_9ACTN</name>
<dbReference type="InterPro" id="IPR005467">
    <property type="entry name" value="His_kinase_dom"/>
</dbReference>
<feature type="domain" description="Histidine kinase" evidence="16">
    <location>
        <begin position="685"/>
        <end position="909"/>
    </location>
</feature>
<dbReference type="Gene3D" id="3.30.565.10">
    <property type="entry name" value="Histidine kinase-like ATPase, C-terminal domain"/>
    <property type="match status" value="1"/>
</dbReference>
<evidence type="ECO:0000256" key="12">
    <source>
        <dbReference type="ARBA" id="ARBA00023012"/>
    </source>
</evidence>
<dbReference type="InterPro" id="IPR025201">
    <property type="entry name" value="KdpD_TM"/>
</dbReference>
<dbReference type="SUPFAM" id="SSF55874">
    <property type="entry name" value="ATPase domain of HSP90 chaperone/DNA topoisomerase II/histidine kinase"/>
    <property type="match status" value="1"/>
</dbReference>
<evidence type="ECO:0000256" key="5">
    <source>
        <dbReference type="ARBA" id="ARBA00022553"/>
    </source>
</evidence>
<dbReference type="CDD" id="cd00082">
    <property type="entry name" value="HisKA"/>
    <property type="match status" value="1"/>
</dbReference>
<dbReference type="Gene3D" id="3.40.50.300">
    <property type="entry name" value="P-loop containing nucleotide triphosphate hydrolases"/>
    <property type="match status" value="1"/>
</dbReference>
<dbReference type="SMART" id="SM00388">
    <property type="entry name" value="HisKA"/>
    <property type="match status" value="1"/>
</dbReference>
<keyword evidence="10" id="KW-0067">ATP-binding</keyword>
<evidence type="ECO:0000256" key="2">
    <source>
        <dbReference type="ARBA" id="ARBA00004141"/>
    </source>
</evidence>
<dbReference type="PROSITE" id="PS50109">
    <property type="entry name" value="HIS_KIN"/>
    <property type="match status" value="1"/>
</dbReference>
<feature type="transmembrane region" description="Helical" evidence="15">
    <location>
        <begin position="418"/>
        <end position="440"/>
    </location>
</feature>
<reference evidence="17 18" key="1">
    <citation type="submission" date="2024-04" db="EMBL/GenBank/DDBJ databases">
        <title>Human intestinal bacterial collection.</title>
        <authorList>
            <person name="Pauvert C."/>
            <person name="Hitch T.C.A."/>
            <person name="Clavel T."/>
        </authorList>
    </citation>
    <scope>NUCLEOTIDE SEQUENCE [LARGE SCALE GENOMIC DNA]</scope>
    <source>
        <strain evidence="17 18">CLA-KB-H42</strain>
    </source>
</reference>
<dbReference type="Pfam" id="PF00512">
    <property type="entry name" value="HisKA"/>
    <property type="match status" value="1"/>
</dbReference>
<dbReference type="InterPro" id="IPR038318">
    <property type="entry name" value="KdpD_sf"/>
</dbReference>
<protein>
    <recommendedName>
        <fullName evidence="4">histidine kinase</fullName>
        <ecNumber evidence="4">2.7.13.3</ecNumber>
    </recommendedName>
</protein>
<dbReference type="SUPFAM" id="SSF47384">
    <property type="entry name" value="Homodimeric domain of signal transducing histidine kinase"/>
    <property type="match status" value="1"/>
</dbReference>
<gene>
    <name evidence="17" type="ORF">AAA083_08555</name>
</gene>
<dbReference type="GO" id="GO:0016301">
    <property type="term" value="F:kinase activity"/>
    <property type="evidence" value="ECO:0007669"/>
    <property type="project" value="UniProtKB-KW"/>
</dbReference>
<keyword evidence="12" id="KW-0902">Two-component regulatory system</keyword>
<keyword evidence="6" id="KW-0808">Transferase</keyword>
<evidence type="ECO:0000256" key="9">
    <source>
        <dbReference type="ARBA" id="ARBA00022777"/>
    </source>
</evidence>
<comment type="catalytic activity">
    <reaction evidence="1">
        <text>ATP + protein L-histidine = ADP + protein N-phospho-L-histidine.</text>
        <dbReference type="EC" id="2.7.13.3"/>
    </reaction>
</comment>
<keyword evidence="5" id="KW-0597">Phosphoprotein</keyword>
<feature type="region of interest" description="Disordered" evidence="14">
    <location>
        <begin position="914"/>
        <end position="937"/>
    </location>
</feature>
<proteinExistence type="predicted"/>
<evidence type="ECO:0000256" key="6">
    <source>
        <dbReference type="ARBA" id="ARBA00022679"/>
    </source>
</evidence>
<evidence type="ECO:0000256" key="15">
    <source>
        <dbReference type="SAM" id="Phobius"/>
    </source>
</evidence>
<dbReference type="Pfam" id="PF02702">
    <property type="entry name" value="KdpD"/>
    <property type="match status" value="1"/>
</dbReference>
<dbReference type="InterPro" id="IPR004358">
    <property type="entry name" value="Sig_transdc_His_kin-like_C"/>
</dbReference>
<dbReference type="InterPro" id="IPR027417">
    <property type="entry name" value="P-loop_NTPase"/>
</dbReference>
<keyword evidence="9 17" id="KW-0418">Kinase</keyword>
<sequence>MESEFEFKRDPDAILRQIAEAEEAEDDTRGKLKIFFGYAAGVGKTYAMLEEAHGVKQKGFDVVAGYIEPHTRAETMALTDGLEKIPPLELEHKGITLKEFNLDAALARKPQIILVDELAHTNAPGSRHRKRYQDIEELLRAGINVFTTVNVQHLEGLNDKIASITHVSVAERIPDYVFDKASSVELIDIEPDDLIERLEAGKIYLPERAGTALKNFFTKKNLAALREVALRRMADRMSRNADVSDPFSRIEVSEDVLVYVTDDPGNVKVIRTAANMAESFHGSLTALVVETAESRKKEQKAASQLKSNIELAEELGAHVVTMHGDDIAFQIAQYSMTAGITQLVIGVSESRRRLLRPSEDLVSRLTRLSHSAVVNVVPVKDYPVQRGRSVSASGLKLTAGDVWKALAAIAVATAAGCLIYEMGLASSVILMLYMLVVMLFAMKADGFFYGIIAALGSMLAYNFFFTMPRFTFNAYGINYPFIFVFMVLTTLVASSLTIRLKRQSEAGARRAYRTEILLESSRKLQATSGVAECFNVTAGQIIKLLNRPVVMYQMAPAGGRLEEPEIFDVPGTFGDGSVRALVSSEEKAVAAWVAANNERAGATTDTLLDARCLYLPIRGKEGVFGVVGLALEKEDEEFGPFEKNMLLMIVDECGQVAEQLASARERADLKLKMEKEELRSNLLRIISHDLRTPLTSISGDADILLSNADRLSDEKKRQMYRDIYEDSTWLISLVENLLAITRVDDGTVKIDSKPEMLDDIIQGALQHVNRKVKSHRVKVELADELLMVSADARLVMQVIVNLVNNAVDYTPEGSTITIVASPVFDKGKRKARISVSDDGPGISDKDKAHIFDMFYNGSSEKQVSGDYRRGLGLGLSLCRSIVRVHGEDIEVRDAEPSGCTFSFTLPIVDASSIESLEDRQDAPKGGSSDNREGDQWT</sequence>
<evidence type="ECO:0000256" key="8">
    <source>
        <dbReference type="ARBA" id="ARBA00022741"/>
    </source>
</evidence>
<dbReference type="PRINTS" id="PR00344">
    <property type="entry name" value="BCTRLSENSOR"/>
</dbReference>
<evidence type="ECO:0000256" key="1">
    <source>
        <dbReference type="ARBA" id="ARBA00000085"/>
    </source>
</evidence>
<dbReference type="CDD" id="cd00075">
    <property type="entry name" value="HATPase"/>
    <property type="match status" value="1"/>
</dbReference>
<evidence type="ECO:0000313" key="17">
    <source>
        <dbReference type="EMBL" id="MEQ3363024.1"/>
    </source>
</evidence>
<comment type="subcellular location">
    <subcellularLocation>
        <location evidence="3">Cell membrane</location>
    </subcellularLocation>
    <subcellularLocation>
        <location evidence="2">Membrane</location>
        <topology evidence="2">Multi-pass membrane protein</topology>
    </subcellularLocation>
</comment>
<dbReference type="PANTHER" id="PTHR45569">
    <property type="entry name" value="SENSOR PROTEIN KDPD"/>
    <property type="match status" value="1"/>
</dbReference>
<keyword evidence="13 15" id="KW-0472">Membrane</keyword>
<dbReference type="PANTHER" id="PTHR45569:SF1">
    <property type="entry name" value="SENSOR PROTEIN KDPD"/>
    <property type="match status" value="1"/>
</dbReference>
<evidence type="ECO:0000256" key="10">
    <source>
        <dbReference type="ARBA" id="ARBA00022840"/>
    </source>
</evidence>
<dbReference type="Pfam" id="PF13493">
    <property type="entry name" value="DUF4118"/>
    <property type="match status" value="1"/>
</dbReference>
<dbReference type="Proteomes" id="UP001487305">
    <property type="component" value="Unassembled WGS sequence"/>
</dbReference>
<keyword evidence="18" id="KW-1185">Reference proteome</keyword>